<evidence type="ECO:0000313" key="1">
    <source>
        <dbReference type="EMBL" id="GLZ81413.1"/>
    </source>
</evidence>
<protein>
    <recommendedName>
        <fullName evidence="3">Phage tail protein</fullName>
    </recommendedName>
</protein>
<proteinExistence type="predicted"/>
<reference evidence="1" key="1">
    <citation type="submission" date="2023-03" db="EMBL/GenBank/DDBJ databases">
        <title>Actinorhabdospora filicis NBRC 111898.</title>
        <authorList>
            <person name="Ichikawa N."/>
            <person name="Sato H."/>
            <person name="Tonouchi N."/>
        </authorList>
    </citation>
    <scope>NUCLEOTIDE SEQUENCE</scope>
    <source>
        <strain evidence="1">NBRC 111898</strain>
    </source>
</reference>
<dbReference type="RefSeq" id="WP_285666865.1">
    <property type="nucleotide sequence ID" value="NZ_BSTX01000005.1"/>
</dbReference>
<name>A0A9W6WCT5_9ACTN</name>
<sequence>MFLQFETPRDVIDLGGISRSGAGFEALAGAAGFGLPPVAVQYLAGAGHGAVYRGTRVQPRDIDLPLYLFAANRPALQQLQRRLSLALAEEAVLRLVDDDGTSWTLRVHRVGGGSYVYGADTTGTRDLQTVITLRAADPFWTHSRTQTRRISNAGGGRGLVSRLVALRVSGSQAIGTMAIDNTLSDAPAYPAWTVNGPGHDLDVRLPGGVGFTWRGTLTAGERLVIDTKAGTAYRGSANAYADFAPAPKLFSLPAGVTTVRASLLGVTSASSITCAWQARRWAVV</sequence>
<organism evidence="1 2">
    <name type="scientific">Actinorhabdospora filicis</name>
    <dbReference type="NCBI Taxonomy" id="1785913"/>
    <lineage>
        <taxon>Bacteria</taxon>
        <taxon>Bacillati</taxon>
        <taxon>Actinomycetota</taxon>
        <taxon>Actinomycetes</taxon>
        <taxon>Micromonosporales</taxon>
        <taxon>Micromonosporaceae</taxon>
        <taxon>Actinorhabdospora</taxon>
    </lineage>
</organism>
<dbReference type="Proteomes" id="UP001165079">
    <property type="component" value="Unassembled WGS sequence"/>
</dbReference>
<evidence type="ECO:0000313" key="2">
    <source>
        <dbReference type="Proteomes" id="UP001165079"/>
    </source>
</evidence>
<dbReference type="EMBL" id="BSTX01000005">
    <property type="protein sequence ID" value="GLZ81413.1"/>
    <property type="molecule type" value="Genomic_DNA"/>
</dbReference>
<dbReference type="AlphaFoldDB" id="A0A9W6WCT5"/>
<keyword evidence="2" id="KW-1185">Reference proteome</keyword>
<comment type="caution">
    <text evidence="1">The sequence shown here is derived from an EMBL/GenBank/DDBJ whole genome shotgun (WGS) entry which is preliminary data.</text>
</comment>
<evidence type="ECO:0008006" key="3">
    <source>
        <dbReference type="Google" id="ProtNLM"/>
    </source>
</evidence>
<accession>A0A9W6WCT5</accession>
<gene>
    <name evidence="1" type="ORF">Afil01_62200</name>
</gene>